<sequence>MLQCAFFHSLLSSSSSFPYVISSVPHPTIHWNPSYPNPVLSLSFSFSLHLLSYLSLSPLHLTSSKPEHPSSSSWIVLVHFVSLSLFLPLTLSLHPLVSPPHPFYLFLPALHSSSAARSSQARIPSSNH</sequence>
<keyword evidence="2" id="KW-1185">Reference proteome</keyword>
<dbReference type="Proteomes" id="UP001469553">
    <property type="component" value="Unassembled WGS sequence"/>
</dbReference>
<name>A0ABV1AAM6_9TELE</name>
<comment type="caution">
    <text evidence="1">The sequence shown here is derived from an EMBL/GenBank/DDBJ whole genome shotgun (WGS) entry which is preliminary data.</text>
</comment>
<dbReference type="EMBL" id="JAHRIP010086141">
    <property type="protein sequence ID" value="MEQ2315122.1"/>
    <property type="molecule type" value="Genomic_DNA"/>
</dbReference>
<evidence type="ECO:0000313" key="1">
    <source>
        <dbReference type="EMBL" id="MEQ2315122.1"/>
    </source>
</evidence>
<proteinExistence type="predicted"/>
<protein>
    <submittedName>
        <fullName evidence="1">Uncharacterized protein</fullName>
    </submittedName>
</protein>
<gene>
    <name evidence="1" type="ORF">AMECASPLE_018970</name>
</gene>
<evidence type="ECO:0000313" key="2">
    <source>
        <dbReference type="Proteomes" id="UP001469553"/>
    </source>
</evidence>
<organism evidence="1 2">
    <name type="scientific">Ameca splendens</name>
    <dbReference type="NCBI Taxonomy" id="208324"/>
    <lineage>
        <taxon>Eukaryota</taxon>
        <taxon>Metazoa</taxon>
        <taxon>Chordata</taxon>
        <taxon>Craniata</taxon>
        <taxon>Vertebrata</taxon>
        <taxon>Euteleostomi</taxon>
        <taxon>Actinopterygii</taxon>
        <taxon>Neopterygii</taxon>
        <taxon>Teleostei</taxon>
        <taxon>Neoteleostei</taxon>
        <taxon>Acanthomorphata</taxon>
        <taxon>Ovalentaria</taxon>
        <taxon>Atherinomorphae</taxon>
        <taxon>Cyprinodontiformes</taxon>
        <taxon>Goodeidae</taxon>
        <taxon>Ameca</taxon>
    </lineage>
</organism>
<reference evidence="1 2" key="1">
    <citation type="submission" date="2021-06" db="EMBL/GenBank/DDBJ databases">
        <authorList>
            <person name="Palmer J.M."/>
        </authorList>
    </citation>
    <scope>NUCLEOTIDE SEQUENCE [LARGE SCALE GENOMIC DNA]</scope>
    <source>
        <strain evidence="1 2">AS_MEX2019</strain>
        <tissue evidence="1">Muscle</tissue>
    </source>
</reference>
<accession>A0ABV1AAM6</accession>